<evidence type="ECO:0000313" key="3">
    <source>
        <dbReference type="Proteomes" id="UP000193642"/>
    </source>
</evidence>
<dbReference type="InterPro" id="IPR016189">
    <property type="entry name" value="Transl_init_fac_IF2/IF5_N"/>
</dbReference>
<comment type="caution">
    <text evidence="2">The sequence shown here is derived from an EMBL/GenBank/DDBJ whole genome shotgun (WGS) entry which is preliminary data.</text>
</comment>
<keyword evidence="3" id="KW-1185">Reference proteome</keyword>
<reference evidence="2 3" key="1">
    <citation type="submission" date="2016-07" db="EMBL/GenBank/DDBJ databases">
        <title>Pervasive Adenine N6-methylation of Active Genes in Fungi.</title>
        <authorList>
            <consortium name="DOE Joint Genome Institute"/>
            <person name="Mondo S.J."/>
            <person name="Dannebaum R.O."/>
            <person name="Kuo R.C."/>
            <person name="Labutti K."/>
            <person name="Haridas S."/>
            <person name="Kuo A."/>
            <person name="Salamov A."/>
            <person name="Ahrendt S.R."/>
            <person name="Lipzen A."/>
            <person name="Sullivan W."/>
            <person name="Andreopoulos W.B."/>
            <person name="Clum A."/>
            <person name="Lindquist E."/>
            <person name="Daum C."/>
            <person name="Ramamoorthy G.K."/>
            <person name="Gryganskyi A."/>
            <person name="Culley D."/>
            <person name="Magnuson J.K."/>
            <person name="James T.Y."/>
            <person name="O'Malley M.A."/>
            <person name="Stajich J.E."/>
            <person name="Spatafora J.W."/>
            <person name="Visel A."/>
            <person name="Grigoriev I.V."/>
        </authorList>
    </citation>
    <scope>NUCLEOTIDE SEQUENCE [LARGE SCALE GENOMIC DNA]</scope>
    <source>
        <strain evidence="2 3">JEL800</strain>
    </source>
</reference>
<gene>
    <name evidence="2" type="ORF">BCR33DRAFT_473253</name>
</gene>
<feature type="domain" description="Translation initiation factor IF2/IF5" evidence="1">
    <location>
        <begin position="9"/>
        <end position="101"/>
    </location>
</feature>
<dbReference type="EMBL" id="MCGO01000053">
    <property type="protein sequence ID" value="ORY36882.1"/>
    <property type="molecule type" value="Genomic_DNA"/>
</dbReference>
<protein>
    <recommendedName>
        <fullName evidence="1">Translation initiation factor IF2/IF5 domain-containing protein</fullName>
    </recommendedName>
</protein>
<evidence type="ECO:0000259" key="1">
    <source>
        <dbReference type="SMART" id="SM00653"/>
    </source>
</evidence>
<dbReference type="Proteomes" id="UP000193642">
    <property type="component" value="Unassembled WGS sequence"/>
</dbReference>
<dbReference type="Pfam" id="PF01873">
    <property type="entry name" value="eIF-5_eIF-2B"/>
    <property type="match status" value="1"/>
</dbReference>
<proteinExistence type="predicted"/>
<dbReference type="SMART" id="SM00653">
    <property type="entry name" value="eIF2B_5"/>
    <property type="match status" value="1"/>
</dbReference>
<name>A0A1Y2BQ55_9FUNG</name>
<dbReference type="GO" id="GO:0003743">
    <property type="term" value="F:translation initiation factor activity"/>
    <property type="evidence" value="ECO:0007669"/>
    <property type="project" value="InterPro"/>
</dbReference>
<evidence type="ECO:0000313" key="2">
    <source>
        <dbReference type="EMBL" id="ORY36882.1"/>
    </source>
</evidence>
<organism evidence="2 3">
    <name type="scientific">Rhizoclosmatium globosum</name>
    <dbReference type="NCBI Taxonomy" id="329046"/>
    <lineage>
        <taxon>Eukaryota</taxon>
        <taxon>Fungi</taxon>
        <taxon>Fungi incertae sedis</taxon>
        <taxon>Chytridiomycota</taxon>
        <taxon>Chytridiomycota incertae sedis</taxon>
        <taxon>Chytridiomycetes</taxon>
        <taxon>Chytridiales</taxon>
        <taxon>Chytriomycetaceae</taxon>
        <taxon>Rhizoclosmatium</taxon>
    </lineage>
</organism>
<dbReference type="Gene3D" id="3.30.30.170">
    <property type="match status" value="1"/>
</dbReference>
<accession>A0A1Y2BQ55</accession>
<dbReference type="AlphaFoldDB" id="A0A1Y2BQ55"/>
<dbReference type="SUPFAM" id="SSF100966">
    <property type="entry name" value="Translation initiation factor 2 beta, aIF2beta, N-terminal domain"/>
    <property type="match status" value="1"/>
</dbReference>
<sequence>MNDLPSAVNEEIVAMIQQLNIEDDYTSLTNINDISNALNRDIHHILKFIAIKLKATLNFEYMAVEGIFDIQTIQRALMEFIDMFVACSACGSQKTWLIALRRKPVSLFAANVNPTNLCKNTVMQVHQRISSCRREISRTL</sequence>
<dbReference type="InterPro" id="IPR002735">
    <property type="entry name" value="Transl_init_fac_IF2/IF5_dom"/>
</dbReference>